<sequence length="376" mass="42259">MPLIFRRLFGQTDHFAPHSYSGFEGYYCRTQLEDGGTLAVIFCSVYGAKYRNKYIHASYTPLEPCPEIGFKYDWYPEYFHLEVGEPAPDGTRPFSIDAPGFGRMEVTPSSTKIVLFVLEEQLKLEVELTDRVPWSASDPLAGPMGSFARLSRIQPLNWHVYSTASTAQYAIVHGGHTRSGTGVAHLEKNWGRTFPAGWIWSQTFGAEERRLCLAGGRALPGIQAYLVGYRSPSLAWDFRPPATAFFSGSKGSPTIRVRHDCRAGIFSLRIKVLTRMLVVEIEASPDSFVGMSCPLKDGHQPNYAFESFSAKVRVEAWTRRWPWNDWECVEKGFCGESSAALEFGGSFSHLVKTDEPSQLYQFLRRPRKQVEGPVAV</sequence>
<accession>A0A8E2AY00</accession>
<dbReference type="Proteomes" id="UP000250043">
    <property type="component" value="Unassembled WGS sequence"/>
</dbReference>
<gene>
    <name evidence="1" type="ORF">OBBRIDRAFT_827644</name>
</gene>
<dbReference type="EMBL" id="KV722482">
    <property type="protein sequence ID" value="OCH87510.1"/>
    <property type="molecule type" value="Genomic_DNA"/>
</dbReference>
<dbReference type="GO" id="GO:0009976">
    <property type="term" value="F:tocopherol cyclase activity"/>
    <property type="evidence" value="ECO:0007669"/>
    <property type="project" value="InterPro"/>
</dbReference>
<proteinExistence type="predicted"/>
<keyword evidence="2" id="KW-1185">Reference proteome</keyword>
<dbReference type="AlphaFoldDB" id="A0A8E2AY00"/>
<organism evidence="1 2">
    <name type="scientific">Obba rivulosa</name>
    <dbReference type="NCBI Taxonomy" id="1052685"/>
    <lineage>
        <taxon>Eukaryota</taxon>
        <taxon>Fungi</taxon>
        <taxon>Dikarya</taxon>
        <taxon>Basidiomycota</taxon>
        <taxon>Agaricomycotina</taxon>
        <taxon>Agaricomycetes</taxon>
        <taxon>Polyporales</taxon>
        <taxon>Gelatoporiaceae</taxon>
        <taxon>Obba</taxon>
    </lineage>
</organism>
<evidence type="ECO:0000313" key="2">
    <source>
        <dbReference type="Proteomes" id="UP000250043"/>
    </source>
</evidence>
<evidence type="ECO:0000313" key="1">
    <source>
        <dbReference type="EMBL" id="OCH87510.1"/>
    </source>
</evidence>
<dbReference type="PANTHER" id="PTHR35309">
    <property type="match status" value="1"/>
</dbReference>
<name>A0A8E2AY00_9APHY</name>
<dbReference type="SUPFAM" id="SSF159245">
    <property type="entry name" value="AttH-like"/>
    <property type="match status" value="1"/>
</dbReference>
<protein>
    <recommendedName>
        <fullName evidence="3">Tocopherol cyclase</fullName>
    </recommendedName>
</protein>
<reference evidence="1 2" key="1">
    <citation type="submission" date="2016-07" db="EMBL/GenBank/DDBJ databases">
        <title>Draft genome of the white-rot fungus Obba rivulosa 3A-2.</title>
        <authorList>
            <consortium name="DOE Joint Genome Institute"/>
            <person name="Miettinen O."/>
            <person name="Riley R."/>
            <person name="Acob R."/>
            <person name="Barry K."/>
            <person name="Cullen D."/>
            <person name="De Vries R."/>
            <person name="Hainaut M."/>
            <person name="Hatakka A."/>
            <person name="Henrissat B."/>
            <person name="Hilden K."/>
            <person name="Kuo R."/>
            <person name="Labutti K."/>
            <person name="Lipzen A."/>
            <person name="Makela M.R."/>
            <person name="Sandor L."/>
            <person name="Spatafora J.W."/>
            <person name="Grigoriev I.V."/>
            <person name="Hibbett D.S."/>
        </authorList>
    </citation>
    <scope>NUCLEOTIDE SEQUENCE [LARGE SCALE GENOMIC DNA]</scope>
    <source>
        <strain evidence="1 2">3A-2</strain>
    </source>
</reference>
<dbReference type="InterPro" id="IPR025893">
    <property type="entry name" value="Tocopherol_cyclase"/>
</dbReference>
<evidence type="ECO:0008006" key="3">
    <source>
        <dbReference type="Google" id="ProtNLM"/>
    </source>
</evidence>
<dbReference type="PANTHER" id="PTHR35309:SF4">
    <property type="entry name" value="TOCOPHEROL CYCLASE"/>
    <property type="match status" value="1"/>
</dbReference>
<dbReference type="OrthoDB" id="5421239at2759"/>